<protein>
    <recommendedName>
        <fullName evidence="3">YbbR-like domain-containing protein</fullName>
    </recommendedName>
</protein>
<proteinExistence type="predicted"/>
<gene>
    <name evidence="1" type="ORF">NSA58_19625</name>
</gene>
<organism evidence="1 2">
    <name type="scientific">Terrisporobacter muris</name>
    <dbReference type="NCBI Taxonomy" id="2963284"/>
    <lineage>
        <taxon>Bacteria</taxon>
        <taxon>Bacillati</taxon>
        <taxon>Bacillota</taxon>
        <taxon>Clostridia</taxon>
        <taxon>Peptostreptococcales</taxon>
        <taxon>Peptostreptococcaceae</taxon>
        <taxon>Terrisporobacter</taxon>
    </lineage>
</organism>
<reference evidence="1" key="1">
    <citation type="submission" date="2022-07" db="EMBL/GenBank/DDBJ databases">
        <title>Enhanced cultured diversity of the mouse gut microbiota enables custom-made synthetic communities.</title>
        <authorList>
            <person name="Afrizal A."/>
        </authorList>
    </citation>
    <scope>NUCLEOTIDE SEQUENCE</scope>
    <source>
        <strain evidence="1">DSM 29186</strain>
    </source>
</reference>
<evidence type="ECO:0000313" key="1">
    <source>
        <dbReference type="EMBL" id="MCR1824976.1"/>
    </source>
</evidence>
<name>A0A9X2MJB1_9FIRM</name>
<feature type="non-terminal residue" evidence="1">
    <location>
        <position position="371"/>
    </location>
</feature>
<dbReference type="Pfam" id="PF07949">
    <property type="entry name" value="YbbR"/>
    <property type="match status" value="1"/>
</dbReference>
<dbReference type="PANTHER" id="PTHR37804:SF1">
    <property type="entry name" value="CDAA REGULATORY PROTEIN CDAR"/>
    <property type="match status" value="1"/>
</dbReference>
<dbReference type="RefSeq" id="WP_257560882.1">
    <property type="nucleotide sequence ID" value="NZ_JANKBY010000481.1"/>
</dbReference>
<evidence type="ECO:0000313" key="2">
    <source>
        <dbReference type="Proteomes" id="UP001140817"/>
    </source>
</evidence>
<dbReference type="Gene3D" id="2.170.120.40">
    <property type="entry name" value="YbbR-like domain"/>
    <property type="match status" value="2"/>
</dbReference>
<comment type="caution">
    <text evidence="1">The sequence shown here is derived from an EMBL/GenBank/DDBJ whole genome shotgun (WGS) entry which is preliminary data.</text>
</comment>
<dbReference type="AlphaFoldDB" id="A0A9X2MJB1"/>
<keyword evidence="2" id="KW-1185">Reference proteome</keyword>
<dbReference type="PANTHER" id="PTHR37804">
    <property type="entry name" value="CDAA REGULATORY PROTEIN CDAR"/>
    <property type="match status" value="1"/>
</dbReference>
<evidence type="ECO:0008006" key="3">
    <source>
        <dbReference type="Google" id="ProtNLM"/>
    </source>
</evidence>
<dbReference type="Gene3D" id="2.170.120.30">
    <property type="match status" value="1"/>
</dbReference>
<sequence length="371" mass="42219">MKNNLKRNTRIKLISLLSAMVLWMYVMAIVDPEDTKLFENIPVTVTNTEELQDDDLVVYPESELVADIYITGKLSDLQKLSEDDIHIYGSINNPIEGKNYLYLKVNTTKQVSYEFKSDFIVVKLEKLMHQERNISPEIIGDYKDDVDTVTLQQSSVNISGPRVLIEQVDYIKATVHVDSKDKDKLTQRVKLIPVDIEGKEVNGVNLDVKTMNAEVTFLAEKQVPINIQLKDENADIKAYEVTPQVITIKGKNEVLDKINYINTQKIDSTSIGVSKKVNLIIPEGVTTDETTSVVKPKDKESLIQRLVYSNSDIELRNNTQEIKISDLNIPDSINVEVQLDDTNIKLSKSDINLYIDLDNGYDETKEYIIKY</sequence>
<dbReference type="EMBL" id="JANKBY010000481">
    <property type="protein sequence ID" value="MCR1824976.1"/>
    <property type="molecule type" value="Genomic_DNA"/>
</dbReference>
<dbReference type="Proteomes" id="UP001140817">
    <property type="component" value="Unassembled WGS sequence"/>
</dbReference>
<accession>A0A9X2MJB1</accession>
<dbReference type="InterPro" id="IPR012505">
    <property type="entry name" value="YbbR"/>
</dbReference>
<dbReference type="InterPro" id="IPR053154">
    <property type="entry name" value="c-di-AMP_regulator"/>
</dbReference>